<evidence type="ECO:0000259" key="1">
    <source>
        <dbReference type="PROSITE" id="PS51186"/>
    </source>
</evidence>
<dbReference type="Gene3D" id="3.40.630.30">
    <property type="match status" value="1"/>
</dbReference>
<comment type="caution">
    <text evidence="2">The sequence shown here is derived from an EMBL/GenBank/DDBJ whole genome shotgun (WGS) entry which is preliminary data.</text>
</comment>
<evidence type="ECO:0000313" key="2">
    <source>
        <dbReference type="EMBL" id="MBU3850510.1"/>
    </source>
</evidence>
<reference evidence="2" key="1">
    <citation type="journal article" date="2021" name="PeerJ">
        <title>Extensive microbial diversity within the chicken gut microbiome revealed by metagenomics and culture.</title>
        <authorList>
            <person name="Gilroy R."/>
            <person name="Ravi A."/>
            <person name="Getino M."/>
            <person name="Pursley I."/>
            <person name="Horton D.L."/>
            <person name="Alikhan N.F."/>
            <person name="Baker D."/>
            <person name="Gharbi K."/>
            <person name="Hall N."/>
            <person name="Watson M."/>
            <person name="Adriaenssens E.M."/>
            <person name="Foster-Nyarko E."/>
            <person name="Jarju S."/>
            <person name="Secka A."/>
            <person name="Antonio M."/>
            <person name="Oren A."/>
            <person name="Chaudhuri R.R."/>
            <person name="La Ragione R."/>
            <person name="Hildebrand F."/>
            <person name="Pallen M.J."/>
        </authorList>
    </citation>
    <scope>NUCLEOTIDE SEQUENCE</scope>
    <source>
        <strain evidence="2">Gambia15-2214</strain>
    </source>
</reference>
<dbReference type="EMBL" id="JAHLFV010000188">
    <property type="protein sequence ID" value="MBU3850510.1"/>
    <property type="molecule type" value="Genomic_DNA"/>
</dbReference>
<organism evidence="2 3">
    <name type="scientific">Candidatus Treponema excrementipullorum</name>
    <dbReference type="NCBI Taxonomy" id="2838768"/>
    <lineage>
        <taxon>Bacteria</taxon>
        <taxon>Pseudomonadati</taxon>
        <taxon>Spirochaetota</taxon>
        <taxon>Spirochaetia</taxon>
        <taxon>Spirochaetales</taxon>
        <taxon>Treponemataceae</taxon>
        <taxon>Treponema</taxon>
    </lineage>
</organism>
<accession>A0A9E2L2F6</accession>
<keyword evidence="2" id="KW-0012">Acyltransferase</keyword>
<keyword evidence="2" id="KW-0808">Transferase</keyword>
<feature type="domain" description="N-acetyltransferase" evidence="1">
    <location>
        <begin position="148"/>
        <end position="299"/>
    </location>
</feature>
<dbReference type="PROSITE" id="PS51186">
    <property type="entry name" value="GNAT"/>
    <property type="match status" value="1"/>
</dbReference>
<dbReference type="InterPro" id="IPR016181">
    <property type="entry name" value="Acyl_CoA_acyltransferase"/>
</dbReference>
<proteinExistence type="predicted"/>
<dbReference type="Proteomes" id="UP000823914">
    <property type="component" value="Unassembled WGS sequence"/>
</dbReference>
<name>A0A9E2L2F6_9SPIR</name>
<dbReference type="AlphaFoldDB" id="A0A9E2L2F6"/>
<reference evidence="2" key="2">
    <citation type="submission" date="2021-04" db="EMBL/GenBank/DDBJ databases">
        <authorList>
            <person name="Gilroy R."/>
        </authorList>
    </citation>
    <scope>NUCLEOTIDE SEQUENCE</scope>
    <source>
        <strain evidence="2">Gambia15-2214</strain>
    </source>
</reference>
<evidence type="ECO:0000313" key="3">
    <source>
        <dbReference type="Proteomes" id="UP000823914"/>
    </source>
</evidence>
<dbReference type="CDD" id="cd04301">
    <property type="entry name" value="NAT_SF"/>
    <property type="match status" value="1"/>
</dbReference>
<dbReference type="GO" id="GO:0016747">
    <property type="term" value="F:acyltransferase activity, transferring groups other than amino-acyl groups"/>
    <property type="evidence" value="ECO:0007669"/>
    <property type="project" value="InterPro"/>
</dbReference>
<dbReference type="Pfam" id="PF00583">
    <property type="entry name" value="Acetyltransf_1"/>
    <property type="match status" value="1"/>
</dbReference>
<protein>
    <submittedName>
        <fullName evidence="2">GNAT family N-acetyltransferase</fullName>
        <ecNumber evidence="2">2.3.1.-</ecNumber>
    </submittedName>
</protein>
<dbReference type="SUPFAM" id="SSF55729">
    <property type="entry name" value="Acyl-CoA N-acyltransferases (Nat)"/>
    <property type="match status" value="1"/>
</dbReference>
<dbReference type="InterPro" id="IPR000182">
    <property type="entry name" value="GNAT_dom"/>
</dbReference>
<sequence>MFDLTPEIKNQIVFALEDQNNSYVIHMPSGRVVDKSLPKDGEEDLYTSLPEWGPANGFRMMERFVSIIHNEPLQKKLRSVLFSGKGVFRNFKNILKEYPESESLWFSFKEKEMTLYITQWYNMLRENVGLEKLGEEPEENEDLVYDDFTVREYNSVKDKDILLSAANSVMAEREVLWPGEIGIALSHIWQQTFNVTETGKTFSFVAETVEGEFAGCIVATSCPSYAQHTVVLTLFFVVQNYRGLGIGKELLAKCLETLKQNNIRWVILNDIVIPDFLQPCLFRNGFVFNGGGYVADLFL</sequence>
<gene>
    <name evidence="2" type="ORF">IAA16_08095</name>
</gene>
<dbReference type="EC" id="2.3.1.-" evidence="2"/>